<dbReference type="InterPro" id="IPR011437">
    <property type="entry name" value="DUF1540"/>
</dbReference>
<dbReference type="OrthoDB" id="9792226at2"/>
<feature type="domain" description="DUF1540" evidence="1">
    <location>
        <begin position="66"/>
        <end position="102"/>
    </location>
</feature>
<reference evidence="2 3" key="1">
    <citation type="submission" date="2018-03" db="EMBL/GenBank/DDBJ databases">
        <title>Genome sequence of Clostridium vincentii DSM 10228.</title>
        <authorList>
            <person name="Poehlein A."/>
            <person name="Daniel R."/>
        </authorList>
    </citation>
    <scope>NUCLEOTIDE SEQUENCE [LARGE SCALE GENOMIC DNA]</scope>
    <source>
        <strain evidence="2 3">DSM 10228</strain>
    </source>
</reference>
<dbReference type="EMBL" id="PVXQ01000015">
    <property type="protein sequence ID" value="PRR82552.1"/>
    <property type="molecule type" value="Genomic_DNA"/>
</dbReference>
<evidence type="ECO:0000313" key="2">
    <source>
        <dbReference type="EMBL" id="PRR82552.1"/>
    </source>
</evidence>
<proteinExistence type="predicted"/>
<accession>A0A2T0BFF3</accession>
<comment type="caution">
    <text evidence="2">The sequence shown here is derived from an EMBL/GenBank/DDBJ whole genome shotgun (WGS) entry which is preliminary data.</text>
</comment>
<dbReference type="Proteomes" id="UP000239471">
    <property type="component" value="Unassembled WGS sequence"/>
</dbReference>
<protein>
    <recommendedName>
        <fullName evidence="1">DUF1540 domain-containing protein</fullName>
    </recommendedName>
</protein>
<keyword evidence="3" id="KW-1185">Reference proteome</keyword>
<dbReference type="RefSeq" id="WP_106059669.1">
    <property type="nucleotide sequence ID" value="NZ_PVXQ01000015.1"/>
</dbReference>
<sequence>MSKIECSVSNCSHNKKSSCYANRVNVSGKAAENNEQTCCGSFLNKLLYSDLTNNVFSGGSCDSLICYVETCKHNSNSMCDLEQIEISGVEANMYDRTACQSFELK</sequence>
<dbReference type="Pfam" id="PF07561">
    <property type="entry name" value="DUF1540"/>
    <property type="match status" value="2"/>
</dbReference>
<feature type="domain" description="DUF1540" evidence="1">
    <location>
        <begin position="4"/>
        <end position="42"/>
    </location>
</feature>
<dbReference type="AlphaFoldDB" id="A0A2T0BFF3"/>
<gene>
    <name evidence="2" type="ORF">CLVI_16870</name>
</gene>
<name>A0A2T0BFF3_9CLOT</name>
<evidence type="ECO:0000259" key="1">
    <source>
        <dbReference type="Pfam" id="PF07561"/>
    </source>
</evidence>
<organism evidence="2 3">
    <name type="scientific">Clostridium vincentii</name>
    <dbReference type="NCBI Taxonomy" id="52704"/>
    <lineage>
        <taxon>Bacteria</taxon>
        <taxon>Bacillati</taxon>
        <taxon>Bacillota</taxon>
        <taxon>Clostridia</taxon>
        <taxon>Eubacteriales</taxon>
        <taxon>Clostridiaceae</taxon>
        <taxon>Clostridium</taxon>
    </lineage>
</organism>
<evidence type="ECO:0000313" key="3">
    <source>
        <dbReference type="Proteomes" id="UP000239471"/>
    </source>
</evidence>